<dbReference type="HOGENOM" id="CLU_2360459_0_0_1"/>
<dbReference type="PROSITE" id="PS51257">
    <property type="entry name" value="PROKAR_LIPOPROTEIN"/>
    <property type="match status" value="1"/>
</dbReference>
<accession>A0A0C3SA44</accession>
<keyword evidence="2" id="KW-1185">Reference proteome</keyword>
<proteinExistence type="predicted"/>
<protein>
    <submittedName>
        <fullName evidence="1">Uncharacterized protein</fullName>
    </submittedName>
</protein>
<reference evidence="1 2" key="1">
    <citation type="journal article" date="2014" name="PLoS Genet.">
        <title>Analysis of the Phlebiopsis gigantea genome, transcriptome and secretome provides insight into its pioneer colonization strategies of wood.</title>
        <authorList>
            <person name="Hori C."/>
            <person name="Ishida T."/>
            <person name="Igarashi K."/>
            <person name="Samejima M."/>
            <person name="Suzuki H."/>
            <person name="Master E."/>
            <person name="Ferreira P."/>
            <person name="Ruiz-Duenas F.J."/>
            <person name="Held B."/>
            <person name="Canessa P."/>
            <person name="Larrondo L.F."/>
            <person name="Schmoll M."/>
            <person name="Druzhinina I.S."/>
            <person name="Kubicek C.P."/>
            <person name="Gaskell J.A."/>
            <person name="Kersten P."/>
            <person name="St John F."/>
            <person name="Glasner J."/>
            <person name="Sabat G."/>
            <person name="Splinter BonDurant S."/>
            <person name="Syed K."/>
            <person name="Yadav J."/>
            <person name="Mgbeahuruike A.C."/>
            <person name="Kovalchuk A."/>
            <person name="Asiegbu F.O."/>
            <person name="Lackner G."/>
            <person name="Hoffmeister D."/>
            <person name="Rencoret J."/>
            <person name="Gutierrez A."/>
            <person name="Sun H."/>
            <person name="Lindquist E."/>
            <person name="Barry K."/>
            <person name="Riley R."/>
            <person name="Grigoriev I.V."/>
            <person name="Henrissat B."/>
            <person name="Kues U."/>
            <person name="Berka R.M."/>
            <person name="Martinez A.T."/>
            <person name="Covert S.F."/>
            <person name="Blanchette R.A."/>
            <person name="Cullen D."/>
        </authorList>
    </citation>
    <scope>NUCLEOTIDE SEQUENCE [LARGE SCALE GENOMIC DNA]</scope>
    <source>
        <strain evidence="1 2">11061_1 CR5-6</strain>
    </source>
</reference>
<sequence length="96" mass="9881">MGAQRHIPALQAQQSAAGPANQAVACQASVACCMFQRQRDDHCGCVWRRYVVPGNRVASILAARSSHAARCGAGVCAGVCVGRGGAVRSRCLGVDA</sequence>
<evidence type="ECO:0000313" key="2">
    <source>
        <dbReference type="Proteomes" id="UP000053257"/>
    </source>
</evidence>
<gene>
    <name evidence="1" type="ORF">PHLGIDRAFT_446643</name>
</gene>
<dbReference type="AlphaFoldDB" id="A0A0C3SA44"/>
<evidence type="ECO:0000313" key="1">
    <source>
        <dbReference type="EMBL" id="KIP06730.1"/>
    </source>
</evidence>
<dbReference type="Proteomes" id="UP000053257">
    <property type="component" value="Unassembled WGS sequence"/>
</dbReference>
<dbReference type="EMBL" id="KN840511">
    <property type="protein sequence ID" value="KIP06730.1"/>
    <property type="molecule type" value="Genomic_DNA"/>
</dbReference>
<name>A0A0C3SA44_PHLG1</name>
<organism evidence="1 2">
    <name type="scientific">Phlebiopsis gigantea (strain 11061_1 CR5-6)</name>
    <name type="common">White-rot fungus</name>
    <name type="synonym">Peniophora gigantea</name>
    <dbReference type="NCBI Taxonomy" id="745531"/>
    <lineage>
        <taxon>Eukaryota</taxon>
        <taxon>Fungi</taxon>
        <taxon>Dikarya</taxon>
        <taxon>Basidiomycota</taxon>
        <taxon>Agaricomycotina</taxon>
        <taxon>Agaricomycetes</taxon>
        <taxon>Polyporales</taxon>
        <taxon>Phanerochaetaceae</taxon>
        <taxon>Phlebiopsis</taxon>
    </lineage>
</organism>